<name>A0A939FWH7_9HYPH</name>
<proteinExistence type="predicted"/>
<feature type="signal peptide" evidence="2">
    <location>
        <begin position="1"/>
        <end position="27"/>
    </location>
</feature>
<dbReference type="Proteomes" id="UP000664122">
    <property type="component" value="Unassembled WGS sequence"/>
</dbReference>
<dbReference type="InterPro" id="IPR031482">
    <property type="entry name" value="CBP_BcsN"/>
</dbReference>
<feature type="region of interest" description="Disordered" evidence="1">
    <location>
        <begin position="249"/>
        <end position="316"/>
    </location>
</feature>
<evidence type="ECO:0000256" key="2">
    <source>
        <dbReference type="SAM" id="SignalP"/>
    </source>
</evidence>
<feature type="compositionally biased region" description="Pro residues" evidence="1">
    <location>
        <begin position="253"/>
        <end position="268"/>
    </location>
</feature>
<evidence type="ECO:0000313" key="3">
    <source>
        <dbReference type="EMBL" id="MBO0662139.1"/>
    </source>
</evidence>
<keyword evidence="4" id="KW-1185">Reference proteome</keyword>
<evidence type="ECO:0000313" key="4">
    <source>
        <dbReference type="Proteomes" id="UP000664122"/>
    </source>
</evidence>
<evidence type="ECO:0000256" key="1">
    <source>
        <dbReference type="SAM" id="MobiDB-lite"/>
    </source>
</evidence>
<dbReference type="EMBL" id="JAFMPP010000003">
    <property type="protein sequence ID" value="MBO0662139.1"/>
    <property type="molecule type" value="Genomic_DNA"/>
</dbReference>
<sequence length="316" mass="33240">MRTTGLKGGLSVLLAAFLAACSQTTWYEGLEPQKNAIFGYAGPAQGGLETTQRAVATEDAWARLPTAAGRVIAVTERRRPQAVTQRIVLSGSGDHRGENVIDVSVAGPEGADTALLRPPSLETIQAEIGGFADGRAFQIVDAETRNAYGPFGYAVARSGNTNCVYAWQWLDTRTLAETPRAFDPRIRPLSLRIRLCDEQPTARLVAVLRSLDLPFADRRDGSPDDAAGGRFASGADALAIANARLGVATTPASPQPVTPPTGAPPQPKPIQTAKARRTATIVPSPEESLNGRVSAESSINSATPRIPMPALPSAGN</sequence>
<dbReference type="Pfam" id="PF17038">
    <property type="entry name" value="CBP_BcsN"/>
    <property type="match status" value="1"/>
</dbReference>
<gene>
    <name evidence="3" type="primary">bcsN</name>
    <name evidence="3" type="ORF">J1C48_06100</name>
</gene>
<reference evidence="3" key="1">
    <citation type="submission" date="2021-03" db="EMBL/GenBank/DDBJ databases">
        <title>Whole genome sequence of Jiella sp. CQZ9-1.</title>
        <authorList>
            <person name="Tuo L."/>
        </authorList>
    </citation>
    <scope>NUCLEOTIDE SEQUENCE</scope>
    <source>
        <strain evidence="3">CQZ9-1</strain>
    </source>
</reference>
<protein>
    <submittedName>
        <fullName evidence="3">Cellulose biosynthesis protein BcsN</fullName>
    </submittedName>
</protein>
<dbReference type="AlphaFoldDB" id="A0A939FWH7"/>
<dbReference type="PROSITE" id="PS51257">
    <property type="entry name" value="PROKAR_LIPOPROTEIN"/>
    <property type="match status" value="1"/>
</dbReference>
<accession>A0A939FWH7</accession>
<dbReference type="RefSeq" id="WP_207256884.1">
    <property type="nucleotide sequence ID" value="NZ_JAFMPP010000003.1"/>
</dbReference>
<keyword evidence="2" id="KW-0732">Signal</keyword>
<comment type="caution">
    <text evidence="3">The sequence shown here is derived from an EMBL/GenBank/DDBJ whole genome shotgun (WGS) entry which is preliminary data.</text>
</comment>
<feature type="chain" id="PRO_5037482384" evidence="2">
    <location>
        <begin position="28"/>
        <end position="316"/>
    </location>
</feature>
<organism evidence="3 4">
    <name type="scientific">Jiella flava</name>
    <dbReference type="NCBI Taxonomy" id="2816857"/>
    <lineage>
        <taxon>Bacteria</taxon>
        <taxon>Pseudomonadati</taxon>
        <taxon>Pseudomonadota</taxon>
        <taxon>Alphaproteobacteria</taxon>
        <taxon>Hyphomicrobiales</taxon>
        <taxon>Aurantimonadaceae</taxon>
        <taxon>Jiella</taxon>
    </lineage>
</organism>